<accession>A0A9P5VFD9</accession>
<evidence type="ECO:0000313" key="2">
    <source>
        <dbReference type="EMBL" id="KAF9156682.1"/>
    </source>
</evidence>
<comment type="caution">
    <text evidence="2">The sequence shown here is derived from an EMBL/GenBank/DDBJ whole genome shotgun (WGS) entry which is preliminary data.</text>
</comment>
<keyword evidence="3" id="KW-1185">Reference proteome</keyword>
<protein>
    <submittedName>
        <fullName evidence="2">Uncharacterized protein</fullName>
    </submittedName>
</protein>
<sequence>MLDQASKPYRDILSRWMGITPTDYERHDRNQLSSLSVARRLSLGPNHFDSTEHSAISNNNNTSSSSSGSTTDRSGGLFSIFDSHLQQSLQGLDPFGEFFVHSRHGWSWDGSELIVLADPLEYSDEFKMSDTVSPARFLGDRLAERIMEAGKELQILVEYEPRHPLIAHDRNSPMTNNWLKWFYVQDDLAK</sequence>
<dbReference type="OrthoDB" id="775571at2759"/>
<dbReference type="AlphaFoldDB" id="A0A9P5VFD9"/>
<organism evidence="2 3">
    <name type="scientific">Linnemannia schmuckeri</name>
    <dbReference type="NCBI Taxonomy" id="64567"/>
    <lineage>
        <taxon>Eukaryota</taxon>
        <taxon>Fungi</taxon>
        <taxon>Fungi incertae sedis</taxon>
        <taxon>Mucoromycota</taxon>
        <taxon>Mortierellomycotina</taxon>
        <taxon>Mortierellomycetes</taxon>
        <taxon>Mortierellales</taxon>
        <taxon>Mortierellaceae</taxon>
        <taxon>Linnemannia</taxon>
    </lineage>
</organism>
<name>A0A9P5VFD9_9FUNG</name>
<feature type="region of interest" description="Disordered" evidence="1">
    <location>
        <begin position="49"/>
        <end position="71"/>
    </location>
</feature>
<feature type="compositionally biased region" description="Low complexity" evidence="1">
    <location>
        <begin position="57"/>
        <end position="71"/>
    </location>
</feature>
<dbReference type="Proteomes" id="UP000748756">
    <property type="component" value="Unassembled WGS sequence"/>
</dbReference>
<evidence type="ECO:0000256" key="1">
    <source>
        <dbReference type="SAM" id="MobiDB-lite"/>
    </source>
</evidence>
<proteinExistence type="predicted"/>
<dbReference type="EMBL" id="JAAAUQ010000016">
    <property type="protein sequence ID" value="KAF9156682.1"/>
    <property type="molecule type" value="Genomic_DNA"/>
</dbReference>
<gene>
    <name evidence="2" type="ORF">BG015_002886</name>
</gene>
<reference evidence="2" key="1">
    <citation type="journal article" date="2020" name="Fungal Divers.">
        <title>Resolving the Mortierellaceae phylogeny through synthesis of multi-gene phylogenetics and phylogenomics.</title>
        <authorList>
            <person name="Vandepol N."/>
            <person name="Liber J."/>
            <person name="Desiro A."/>
            <person name="Na H."/>
            <person name="Kennedy M."/>
            <person name="Barry K."/>
            <person name="Grigoriev I.V."/>
            <person name="Miller A.N."/>
            <person name="O'Donnell K."/>
            <person name="Stajich J.E."/>
            <person name="Bonito G."/>
        </authorList>
    </citation>
    <scope>NUCLEOTIDE SEQUENCE</scope>
    <source>
        <strain evidence="2">NRRL 6426</strain>
    </source>
</reference>
<evidence type="ECO:0000313" key="3">
    <source>
        <dbReference type="Proteomes" id="UP000748756"/>
    </source>
</evidence>